<feature type="chain" id="PRO_5040785491" description="DUF3300 domain-containing protein" evidence="2">
    <location>
        <begin position="23"/>
        <end position="366"/>
    </location>
</feature>
<feature type="region of interest" description="Disordered" evidence="1">
    <location>
        <begin position="245"/>
        <end position="366"/>
    </location>
</feature>
<feature type="compositionally biased region" description="Low complexity" evidence="1">
    <location>
        <begin position="245"/>
        <end position="279"/>
    </location>
</feature>
<feature type="compositionally biased region" description="Gly residues" evidence="1">
    <location>
        <begin position="346"/>
        <end position="366"/>
    </location>
</feature>
<dbReference type="AlphaFoldDB" id="A0A9X2JDR7"/>
<comment type="caution">
    <text evidence="3">The sequence shown here is derived from an EMBL/GenBank/DDBJ whole genome shotgun (WGS) entry which is preliminary data.</text>
</comment>
<proteinExistence type="predicted"/>
<evidence type="ECO:0000313" key="4">
    <source>
        <dbReference type="Proteomes" id="UP001155182"/>
    </source>
</evidence>
<keyword evidence="4" id="KW-1185">Reference proteome</keyword>
<evidence type="ECO:0000256" key="1">
    <source>
        <dbReference type="SAM" id="MobiDB-lite"/>
    </source>
</evidence>
<sequence>MKKFLLIFLAGAMSLLSQPLFAQEEEGKELGLPGDNLDLYAVLALFQKSKTIEDFEKQLNAEKTGINNLDLNLDKKVDFIKVVTKKDGDSFTFILRVDVTKTESQDVAVILVDKNKDKKVSLQIVGDEELYGKNYVIEPSKTDTPAQTANPAYKGADPVTVSAPATTTVVVETQPIVQYVYSPAYVPYYPPYYYGYYPPYFFAFSVMAVGIYRHNNYYHHHGYYGGHYGGGNTVIINNRNNFNNYNNNKMRSNTVNNNVRNNKYNSGTNRGNNRTSSNRPSAGTSNRPSTGTSNRGPSASTRPSTGTSDRSSTRPSTGTSNRASTGVSSPSSRPSSSSTMGSGRTRSGGGASGGGFSRGGGGGRRR</sequence>
<dbReference type="Proteomes" id="UP001155182">
    <property type="component" value="Unassembled WGS sequence"/>
</dbReference>
<name>A0A9X2JDR7_9SPHI</name>
<evidence type="ECO:0000313" key="3">
    <source>
        <dbReference type="EMBL" id="MCO4294428.1"/>
    </source>
</evidence>
<evidence type="ECO:0000256" key="2">
    <source>
        <dbReference type="SAM" id="SignalP"/>
    </source>
</evidence>
<feature type="compositionally biased region" description="Polar residues" evidence="1">
    <location>
        <begin position="280"/>
        <end position="321"/>
    </location>
</feature>
<keyword evidence="2" id="KW-0732">Signal</keyword>
<protein>
    <recommendedName>
        <fullName evidence="5">DUF3300 domain-containing protein</fullName>
    </recommendedName>
</protein>
<gene>
    <name evidence="3" type="ORF">NF867_16320</name>
</gene>
<feature type="signal peptide" evidence="2">
    <location>
        <begin position="1"/>
        <end position="22"/>
    </location>
</feature>
<organism evidence="3 4">
    <name type="scientific">Solitalea agri</name>
    <dbReference type="NCBI Taxonomy" id="2953739"/>
    <lineage>
        <taxon>Bacteria</taxon>
        <taxon>Pseudomonadati</taxon>
        <taxon>Bacteroidota</taxon>
        <taxon>Sphingobacteriia</taxon>
        <taxon>Sphingobacteriales</taxon>
        <taxon>Sphingobacteriaceae</taxon>
        <taxon>Solitalea</taxon>
    </lineage>
</organism>
<evidence type="ECO:0008006" key="5">
    <source>
        <dbReference type="Google" id="ProtNLM"/>
    </source>
</evidence>
<feature type="compositionally biased region" description="Low complexity" evidence="1">
    <location>
        <begin position="322"/>
        <end position="345"/>
    </location>
</feature>
<dbReference type="RefSeq" id="WP_252589463.1">
    <property type="nucleotide sequence ID" value="NZ_JAMWYS010000058.1"/>
</dbReference>
<dbReference type="EMBL" id="JAMWYS010000058">
    <property type="protein sequence ID" value="MCO4294428.1"/>
    <property type="molecule type" value="Genomic_DNA"/>
</dbReference>
<reference evidence="3" key="1">
    <citation type="submission" date="2022-06" db="EMBL/GenBank/DDBJ databases">
        <title>Solitalea sp. MAHUQ-68 isolated from rhizospheric soil.</title>
        <authorList>
            <person name="Huq M.A."/>
        </authorList>
    </citation>
    <scope>NUCLEOTIDE SEQUENCE</scope>
    <source>
        <strain evidence="3">MAHUQ-68</strain>
    </source>
</reference>
<accession>A0A9X2JDR7</accession>